<evidence type="ECO:0000313" key="2">
    <source>
        <dbReference type="Proteomes" id="UP000276133"/>
    </source>
</evidence>
<comment type="caution">
    <text evidence="1">The sequence shown here is derived from an EMBL/GenBank/DDBJ whole genome shotgun (WGS) entry which is preliminary data.</text>
</comment>
<reference evidence="1 2" key="1">
    <citation type="journal article" date="2018" name="Sci. Rep.">
        <title>Genomic signatures of local adaptation to the degree of environmental predictability in rotifers.</title>
        <authorList>
            <person name="Franch-Gras L."/>
            <person name="Hahn C."/>
            <person name="Garcia-Roger E.M."/>
            <person name="Carmona M.J."/>
            <person name="Serra M."/>
            <person name="Gomez A."/>
        </authorList>
    </citation>
    <scope>NUCLEOTIDE SEQUENCE [LARGE SCALE GENOMIC DNA]</scope>
    <source>
        <strain evidence="1">HYR1</strain>
    </source>
</reference>
<organism evidence="1 2">
    <name type="scientific">Brachionus plicatilis</name>
    <name type="common">Marine rotifer</name>
    <name type="synonym">Brachionus muelleri</name>
    <dbReference type="NCBI Taxonomy" id="10195"/>
    <lineage>
        <taxon>Eukaryota</taxon>
        <taxon>Metazoa</taxon>
        <taxon>Spiralia</taxon>
        <taxon>Gnathifera</taxon>
        <taxon>Rotifera</taxon>
        <taxon>Eurotatoria</taxon>
        <taxon>Monogononta</taxon>
        <taxon>Pseudotrocha</taxon>
        <taxon>Ploima</taxon>
        <taxon>Brachionidae</taxon>
        <taxon>Brachionus</taxon>
    </lineage>
</organism>
<gene>
    <name evidence="1" type="ORF">BpHYR1_021154</name>
</gene>
<name>A0A3M7PN12_BRAPC</name>
<accession>A0A3M7PN12</accession>
<protein>
    <submittedName>
        <fullName evidence="1">Uncharacterized protein</fullName>
    </submittedName>
</protein>
<dbReference type="AlphaFoldDB" id="A0A3M7PN12"/>
<keyword evidence="2" id="KW-1185">Reference proteome</keyword>
<dbReference type="EMBL" id="REGN01009907">
    <property type="protein sequence ID" value="RNA00131.1"/>
    <property type="molecule type" value="Genomic_DNA"/>
</dbReference>
<sequence length="68" mass="7493">MPVSITSIFSSSSSPAADLFRMFGCVHIILFKPNDSSSLTFVLCDQKAVMELRYGNLLRYCGAAIKEN</sequence>
<dbReference type="Proteomes" id="UP000276133">
    <property type="component" value="Unassembled WGS sequence"/>
</dbReference>
<evidence type="ECO:0000313" key="1">
    <source>
        <dbReference type="EMBL" id="RNA00131.1"/>
    </source>
</evidence>
<proteinExistence type="predicted"/>